<dbReference type="GO" id="GO:0004497">
    <property type="term" value="F:monooxygenase activity"/>
    <property type="evidence" value="ECO:0007669"/>
    <property type="project" value="UniProtKB-KW"/>
</dbReference>
<sequence>MFVQLRKITVTEGNAEKVVEQFGKPGIIEQQEGFVDIKIMVKKQRGGKEEVIVLVTWESEEHWKRWEKSDAHIAAHRAKRNQPKPEYMLNVEVGMYEVKAVKKATGNKQNESSV</sequence>
<proteinExistence type="predicted"/>
<dbReference type="Pfam" id="PF03992">
    <property type="entry name" value="ABM"/>
    <property type="match status" value="1"/>
</dbReference>
<keyword evidence="2" id="KW-0560">Oxidoreductase</keyword>
<dbReference type="PANTHER" id="PTHR34474:SF1">
    <property type="entry name" value="HEME-DEGRADING MONOOXYGENASE HMOA"/>
    <property type="match status" value="1"/>
</dbReference>
<accession>A0A7U4DMG0</accession>
<dbReference type="PROSITE" id="PS51725">
    <property type="entry name" value="ABM"/>
    <property type="match status" value="1"/>
</dbReference>
<feature type="domain" description="ABM" evidence="1">
    <location>
        <begin position="2"/>
        <end position="93"/>
    </location>
</feature>
<keyword evidence="2" id="KW-0503">Monooxygenase</keyword>
<reference evidence="2" key="1">
    <citation type="submission" date="2010-10" db="EMBL/GenBank/DDBJ databases">
        <title>Complete sequence of chromosome of Geobacillus sp. Y4.1MC1.</title>
        <authorList>
            <consortium name="US DOE Joint Genome Institute"/>
            <person name="Lucas S."/>
            <person name="Copeland A."/>
            <person name="Lapidus A."/>
            <person name="Cheng J.-F."/>
            <person name="Bruce D."/>
            <person name="Goodwin L."/>
            <person name="Pitluck S."/>
            <person name="Chertkov O."/>
            <person name="Zhang X."/>
            <person name="Detter J.C."/>
            <person name="Han C."/>
            <person name="Tapia R."/>
            <person name="Land M."/>
            <person name="Hauser L."/>
            <person name="Jeffries C."/>
            <person name="Kyrpides N."/>
            <person name="Ivanova N."/>
            <person name="Ovchinnikova G."/>
            <person name="Brumm P."/>
            <person name="Mead D."/>
            <person name="Woyke T."/>
        </authorList>
    </citation>
    <scope>NUCLEOTIDE SEQUENCE [LARGE SCALE GENOMIC DNA]</scope>
    <source>
        <strain evidence="2">Y4.1MC1</strain>
    </source>
</reference>
<dbReference type="SUPFAM" id="SSF54909">
    <property type="entry name" value="Dimeric alpha+beta barrel"/>
    <property type="match status" value="1"/>
</dbReference>
<evidence type="ECO:0000259" key="1">
    <source>
        <dbReference type="PROSITE" id="PS51725"/>
    </source>
</evidence>
<dbReference type="Gene3D" id="3.30.70.100">
    <property type="match status" value="1"/>
</dbReference>
<dbReference type="InterPro" id="IPR011008">
    <property type="entry name" value="Dimeric_a/b-barrel"/>
</dbReference>
<dbReference type="KEGG" id="gmc:GY4MC1_3571"/>
<evidence type="ECO:0000313" key="2">
    <source>
        <dbReference type="EMBL" id="ADP76212.1"/>
    </source>
</evidence>
<dbReference type="PANTHER" id="PTHR34474">
    <property type="entry name" value="SIGNAL TRANSDUCTION PROTEIN TRAP"/>
    <property type="match status" value="1"/>
</dbReference>
<protein>
    <submittedName>
        <fullName evidence="2">Antibiotic biosynthesis monooxygenase</fullName>
    </submittedName>
</protein>
<dbReference type="InterPro" id="IPR007138">
    <property type="entry name" value="ABM_dom"/>
</dbReference>
<name>A0A7U4DMG0_GEOS0</name>
<gene>
    <name evidence="2" type="ORF">GY4MC1_3571</name>
</gene>
<dbReference type="InterPro" id="IPR050404">
    <property type="entry name" value="Heme-degrading_MO"/>
</dbReference>
<dbReference type="EMBL" id="CP002293">
    <property type="protein sequence ID" value="ADP76212.1"/>
    <property type="molecule type" value="Genomic_DNA"/>
</dbReference>
<organism evidence="2">
    <name type="scientific">Geobacillus sp. (strain Y4.1MC1)</name>
    <dbReference type="NCBI Taxonomy" id="581103"/>
    <lineage>
        <taxon>Bacteria</taxon>
        <taxon>Bacillati</taxon>
        <taxon>Bacillota</taxon>
        <taxon>Bacilli</taxon>
        <taxon>Bacillales</taxon>
        <taxon>Anoxybacillaceae</taxon>
        <taxon>Geobacillus</taxon>
    </lineage>
</organism>
<dbReference type="AlphaFoldDB" id="A0A7U4DMG0"/>